<feature type="transmembrane region" description="Helical" evidence="7">
    <location>
        <begin position="352"/>
        <end position="373"/>
    </location>
</feature>
<feature type="transmembrane region" description="Helical" evidence="7">
    <location>
        <begin position="168"/>
        <end position="189"/>
    </location>
</feature>
<evidence type="ECO:0000313" key="9">
    <source>
        <dbReference type="Proteomes" id="UP001321748"/>
    </source>
</evidence>
<feature type="transmembrane region" description="Helical" evidence="7">
    <location>
        <begin position="108"/>
        <end position="132"/>
    </location>
</feature>
<feature type="transmembrane region" description="Helical" evidence="7">
    <location>
        <begin position="77"/>
        <end position="96"/>
    </location>
</feature>
<feature type="transmembrane region" description="Helical" evidence="7">
    <location>
        <begin position="314"/>
        <end position="332"/>
    </location>
</feature>
<keyword evidence="3" id="KW-1003">Cell membrane</keyword>
<keyword evidence="9" id="KW-1185">Reference proteome</keyword>
<keyword evidence="6 7" id="KW-0472">Membrane</keyword>
<evidence type="ECO:0000256" key="6">
    <source>
        <dbReference type="ARBA" id="ARBA00023136"/>
    </source>
</evidence>
<organism evidence="8 9">
    <name type="scientific">Bombiscardovia apis</name>
    <dbReference type="NCBI Taxonomy" id="2932182"/>
    <lineage>
        <taxon>Bacteria</taxon>
        <taxon>Bacillati</taxon>
        <taxon>Actinomycetota</taxon>
        <taxon>Actinomycetes</taxon>
        <taxon>Bifidobacteriales</taxon>
        <taxon>Bifidobacteriaceae</taxon>
        <taxon>Bombiscardovia</taxon>
    </lineage>
</organism>
<dbReference type="PANTHER" id="PTHR30250">
    <property type="entry name" value="PST FAMILY PREDICTED COLANIC ACID TRANSPORTER"/>
    <property type="match status" value="1"/>
</dbReference>
<dbReference type="PANTHER" id="PTHR30250:SF10">
    <property type="entry name" value="LIPOPOLYSACCHARIDE BIOSYNTHESIS PROTEIN WZXC"/>
    <property type="match status" value="1"/>
</dbReference>
<evidence type="ECO:0000256" key="4">
    <source>
        <dbReference type="ARBA" id="ARBA00022692"/>
    </source>
</evidence>
<protein>
    <submittedName>
        <fullName evidence="8">Lipopolysaccharide biosynthesis protein</fullName>
    </submittedName>
</protein>
<feature type="transmembrane region" description="Helical" evidence="7">
    <location>
        <begin position="410"/>
        <end position="436"/>
    </location>
</feature>
<proteinExistence type="inferred from homology"/>
<dbReference type="InterPro" id="IPR050833">
    <property type="entry name" value="Poly_Biosynth_Transport"/>
</dbReference>
<dbReference type="CDD" id="cd13127">
    <property type="entry name" value="MATE_tuaB_like"/>
    <property type="match status" value="1"/>
</dbReference>
<sequence>MLEGLRSGVLYTALGKYSNVVIQLAVNMVLSRLLSPRDYGVVAVAQVFLLFFTTIVDAGLGPAVIQNRSLSERDHRVLFSYSIVFSCILSILFAATGPLIAHFYGNPVYLPLALAMSSTLLLQGFNMIPNALMNKAKRFREVNLRLVASNLCGGVAGIWTALAGWGAYALVMSFTVPALVAFVLNMLLLRVWPARSLERASLSKVWKFAKSQFGFNFINYFSRNIDKILVGKFMGPAAVGNYSKSYQLLMLPNQVLLEVINPVLLPVLADHQDDVRTVREVYYKLVRFLLLIGFPLSVFLFFQAANVIRVMYGSQWGAAVLPFSILALTVWVQMSLSSTGSIFQVLGQTGYLFWNGCITALLLVSSIVIGCLLGSLTTLAISLSVGFVLNFVVIFFLMTRKLFASSFLDFLRRVCLVPLGGGVLVGAVLLALKLALPELGTLLSLVVSGVSSLLIFAIYTKMTGQMGTLRALLFRRSPAHVQLSGEEGKTQGKEQD</sequence>
<dbReference type="Proteomes" id="UP001321748">
    <property type="component" value="Chromosome"/>
</dbReference>
<comment type="similarity">
    <text evidence="2">Belongs to the polysaccharide synthase family.</text>
</comment>
<evidence type="ECO:0000256" key="5">
    <source>
        <dbReference type="ARBA" id="ARBA00022989"/>
    </source>
</evidence>
<feature type="transmembrane region" description="Helical" evidence="7">
    <location>
        <begin position="442"/>
        <end position="460"/>
    </location>
</feature>
<name>A0ABM8BBJ8_9BIFI</name>
<feature type="transmembrane region" description="Helical" evidence="7">
    <location>
        <begin position="379"/>
        <end position="398"/>
    </location>
</feature>
<evidence type="ECO:0000256" key="7">
    <source>
        <dbReference type="SAM" id="Phobius"/>
    </source>
</evidence>
<accession>A0ABM8BBJ8</accession>
<comment type="subcellular location">
    <subcellularLocation>
        <location evidence="1">Cell membrane</location>
        <topology evidence="1">Multi-pass membrane protein</topology>
    </subcellularLocation>
</comment>
<dbReference type="RefSeq" id="WP_317643304.1">
    <property type="nucleotide sequence ID" value="NZ_AP026800.1"/>
</dbReference>
<gene>
    <name evidence="8" type="primary">ycbK</name>
    <name evidence="8" type="ORF">KIMH_04030</name>
</gene>
<keyword evidence="5 7" id="KW-1133">Transmembrane helix</keyword>
<feature type="transmembrane region" description="Helical" evidence="7">
    <location>
        <begin position="39"/>
        <end position="65"/>
    </location>
</feature>
<feature type="transmembrane region" description="Helical" evidence="7">
    <location>
        <begin position="144"/>
        <end position="162"/>
    </location>
</feature>
<evidence type="ECO:0000256" key="1">
    <source>
        <dbReference type="ARBA" id="ARBA00004651"/>
    </source>
</evidence>
<reference evidence="8 9" key="1">
    <citation type="journal article" date="2023" name="Microbiol. Spectr.">
        <title>Symbiosis of Carpenter Bees with Uncharacterized Lactic Acid Bacteria Showing NAD Auxotrophy.</title>
        <authorList>
            <person name="Kawasaki S."/>
            <person name="Ozawa K."/>
            <person name="Mori T."/>
            <person name="Yamamoto A."/>
            <person name="Ito M."/>
            <person name="Ohkuma M."/>
            <person name="Sakamoto M."/>
            <person name="Matsutani M."/>
        </authorList>
    </citation>
    <scope>NUCLEOTIDE SEQUENCE [LARGE SCALE GENOMIC DNA]</scope>
    <source>
        <strain evidence="8 9">KimH</strain>
    </source>
</reference>
<evidence type="ECO:0000256" key="3">
    <source>
        <dbReference type="ARBA" id="ARBA00022475"/>
    </source>
</evidence>
<dbReference type="EMBL" id="AP026800">
    <property type="protein sequence ID" value="BDR54292.1"/>
    <property type="molecule type" value="Genomic_DNA"/>
</dbReference>
<evidence type="ECO:0000256" key="2">
    <source>
        <dbReference type="ARBA" id="ARBA00007430"/>
    </source>
</evidence>
<keyword evidence="4 7" id="KW-0812">Transmembrane</keyword>
<evidence type="ECO:0000313" key="8">
    <source>
        <dbReference type="EMBL" id="BDR54292.1"/>
    </source>
</evidence>
<dbReference type="Pfam" id="PF13440">
    <property type="entry name" value="Polysacc_synt_3"/>
    <property type="match status" value="1"/>
</dbReference>
<feature type="transmembrane region" description="Helical" evidence="7">
    <location>
        <begin position="285"/>
        <end position="308"/>
    </location>
</feature>